<reference evidence="2" key="1">
    <citation type="journal article" date="2014" name="Front. Microbiol.">
        <title>High frequency of phylogenetically diverse reductive dehalogenase-homologous genes in deep subseafloor sedimentary metagenomes.</title>
        <authorList>
            <person name="Kawai M."/>
            <person name="Futagami T."/>
            <person name="Toyoda A."/>
            <person name="Takaki Y."/>
            <person name="Nishi S."/>
            <person name="Hori S."/>
            <person name="Arai W."/>
            <person name="Tsubouchi T."/>
            <person name="Morono Y."/>
            <person name="Uchiyama I."/>
            <person name="Ito T."/>
            <person name="Fujiyama A."/>
            <person name="Inagaki F."/>
            <person name="Takami H."/>
        </authorList>
    </citation>
    <scope>NUCLEOTIDE SEQUENCE</scope>
    <source>
        <strain evidence="2">Expedition CK06-06</strain>
    </source>
</reference>
<evidence type="ECO:0000313" key="2">
    <source>
        <dbReference type="EMBL" id="GAH49279.1"/>
    </source>
</evidence>
<name>X1H5Y7_9ZZZZ</name>
<dbReference type="CDD" id="cd07709">
    <property type="entry name" value="flavodiiron_proteins_MBL-fold"/>
    <property type="match status" value="1"/>
</dbReference>
<dbReference type="Gene3D" id="3.60.15.10">
    <property type="entry name" value="Ribonuclease Z/Hydroxyacylglutathione hydrolase-like"/>
    <property type="match status" value="1"/>
</dbReference>
<accession>X1H5Y7</accession>
<comment type="caution">
    <text evidence="2">The sequence shown here is derived from an EMBL/GenBank/DDBJ whole genome shotgun (WGS) entry which is preliminary data.</text>
</comment>
<dbReference type="GO" id="GO:0010181">
    <property type="term" value="F:FMN binding"/>
    <property type="evidence" value="ECO:0007669"/>
    <property type="project" value="InterPro"/>
</dbReference>
<dbReference type="AlphaFoldDB" id="X1H5Y7"/>
<dbReference type="SMART" id="SM00849">
    <property type="entry name" value="Lactamase_B"/>
    <property type="match status" value="1"/>
</dbReference>
<dbReference type="Pfam" id="PF19583">
    <property type="entry name" value="ODP"/>
    <property type="match status" value="1"/>
</dbReference>
<dbReference type="PANTHER" id="PTHR43717:SF1">
    <property type="entry name" value="ANAEROBIC NITRIC OXIDE REDUCTASE FLAVORUBREDOXIN"/>
    <property type="match status" value="1"/>
</dbReference>
<dbReference type="InterPro" id="IPR036866">
    <property type="entry name" value="RibonucZ/Hydroxyglut_hydro"/>
</dbReference>
<organism evidence="2">
    <name type="scientific">marine sediment metagenome</name>
    <dbReference type="NCBI Taxonomy" id="412755"/>
    <lineage>
        <taxon>unclassified sequences</taxon>
        <taxon>metagenomes</taxon>
        <taxon>ecological metagenomes</taxon>
    </lineage>
</organism>
<protein>
    <recommendedName>
        <fullName evidence="1">Flavodoxin-like domain-containing protein</fullName>
    </recommendedName>
</protein>
<dbReference type="InterPro" id="IPR001279">
    <property type="entry name" value="Metallo-B-lactamas"/>
</dbReference>
<dbReference type="SUPFAM" id="SSF56281">
    <property type="entry name" value="Metallo-hydrolase/oxidoreductase"/>
    <property type="match status" value="1"/>
</dbReference>
<gene>
    <name evidence="2" type="ORF">S03H2_31548</name>
</gene>
<dbReference type="InterPro" id="IPR008254">
    <property type="entry name" value="Flavodoxin/NO_synth"/>
</dbReference>
<feature type="domain" description="Flavodoxin-like" evidence="1">
    <location>
        <begin position="256"/>
        <end position="273"/>
    </location>
</feature>
<dbReference type="InterPro" id="IPR045761">
    <property type="entry name" value="ODP_dom"/>
</dbReference>
<feature type="non-terminal residue" evidence="2">
    <location>
        <position position="273"/>
    </location>
</feature>
<dbReference type="PANTHER" id="PTHR43717">
    <property type="entry name" value="ANAEROBIC NITRIC OXIDE REDUCTASE FLAVORUBREDOXIN"/>
    <property type="match status" value="1"/>
</dbReference>
<dbReference type="EMBL" id="BARU01019134">
    <property type="protein sequence ID" value="GAH49279.1"/>
    <property type="molecule type" value="Genomic_DNA"/>
</dbReference>
<sequence>MPAIEIKPDVYWIGVNDRTTDLFEGLWPITKEGVSYNSYLIDDEKKAIIDLTKSFKGDEYLDQIDEVTDISQVDFVVINHMEPDHSGLIRTLRRIAPRVTFLGSAKTKDMLESFFSIKENVRVVNDGDTLSLGKRTLKFFSTPFLHWPETMMTYEVSHRILFPCDAFGGYGAIRGAIFDDECKDFDFYQKEALRYYVNIVASFSARVLGAIEKLADLPIDIIAPSHGLIWRKNPSLIVNLYKNWAEYAVGKTEPGITLIYGSMYGFTESMMNA</sequence>
<proteinExistence type="predicted"/>
<dbReference type="PROSITE" id="PS50902">
    <property type="entry name" value="FLAVODOXIN_LIKE"/>
    <property type="match status" value="1"/>
</dbReference>
<evidence type="ECO:0000259" key="1">
    <source>
        <dbReference type="PROSITE" id="PS50902"/>
    </source>
</evidence>